<evidence type="ECO:0000313" key="2">
    <source>
        <dbReference type="Proteomes" id="UP000054359"/>
    </source>
</evidence>
<dbReference type="AlphaFoldDB" id="A0A087UBA7"/>
<name>A0A087UBA7_STEMI</name>
<dbReference type="EMBL" id="KK119087">
    <property type="protein sequence ID" value="KFM74646.1"/>
    <property type="molecule type" value="Genomic_DNA"/>
</dbReference>
<protein>
    <submittedName>
        <fullName evidence="1">Uncharacterized protein</fullName>
    </submittedName>
</protein>
<feature type="non-terminal residue" evidence="1">
    <location>
        <position position="68"/>
    </location>
</feature>
<reference evidence="1 2" key="1">
    <citation type="submission" date="2013-11" db="EMBL/GenBank/DDBJ databases">
        <title>Genome sequencing of Stegodyphus mimosarum.</title>
        <authorList>
            <person name="Bechsgaard J."/>
        </authorList>
    </citation>
    <scope>NUCLEOTIDE SEQUENCE [LARGE SCALE GENOMIC DNA]</scope>
</reference>
<dbReference type="Proteomes" id="UP000054359">
    <property type="component" value="Unassembled WGS sequence"/>
</dbReference>
<keyword evidence="2" id="KW-1185">Reference proteome</keyword>
<sequence length="68" mass="8018">MNVHLYCMMCKFFYIYFAHINHGISCYGVKRNVMRVKFLRSHVVEKIILSTLCLYAVQNSHLCNLSNT</sequence>
<evidence type="ECO:0000313" key="1">
    <source>
        <dbReference type="EMBL" id="KFM74646.1"/>
    </source>
</evidence>
<proteinExistence type="predicted"/>
<gene>
    <name evidence="1" type="ORF">X975_04644</name>
</gene>
<accession>A0A087UBA7</accession>
<organism evidence="1 2">
    <name type="scientific">Stegodyphus mimosarum</name>
    <name type="common">African social velvet spider</name>
    <dbReference type="NCBI Taxonomy" id="407821"/>
    <lineage>
        <taxon>Eukaryota</taxon>
        <taxon>Metazoa</taxon>
        <taxon>Ecdysozoa</taxon>
        <taxon>Arthropoda</taxon>
        <taxon>Chelicerata</taxon>
        <taxon>Arachnida</taxon>
        <taxon>Araneae</taxon>
        <taxon>Araneomorphae</taxon>
        <taxon>Entelegynae</taxon>
        <taxon>Eresoidea</taxon>
        <taxon>Eresidae</taxon>
        <taxon>Stegodyphus</taxon>
    </lineage>
</organism>